<evidence type="ECO:0000256" key="1">
    <source>
        <dbReference type="SAM" id="MobiDB-lite"/>
    </source>
</evidence>
<gene>
    <name evidence="2" type="ORF">CK820_G0037729</name>
</gene>
<proteinExistence type="predicted"/>
<feature type="compositionally biased region" description="Acidic residues" evidence="1">
    <location>
        <begin position="81"/>
        <end position="96"/>
    </location>
</feature>
<protein>
    <submittedName>
        <fullName evidence="2">APBA2 isoform 9</fullName>
    </submittedName>
</protein>
<dbReference type="EMBL" id="NBAG03000353">
    <property type="protein sequence ID" value="PNI35950.1"/>
    <property type="molecule type" value="Genomic_DNA"/>
</dbReference>
<dbReference type="Proteomes" id="UP000236370">
    <property type="component" value="Unassembled WGS sequence"/>
</dbReference>
<feature type="region of interest" description="Disordered" evidence="1">
    <location>
        <begin position="1"/>
        <end position="98"/>
    </location>
</feature>
<reference evidence="2 3" key="1">
    <citation type="submission" date="2017-12" db="EMBL/GenBank/DDBJ databases">
        <title>High-resolution comparative analysis of great ape genomes.</title>
        <authorList>
            <person name="Pollen A."/>
            <person name="Hastie A."/>
            <person name="Hormozdiari F."/>
            <person name="Dougherty M."/>
            <person name="Liu R."/>
            <person name="Chaisson M."/>
            <person name="Hoppe E."/>
            <person name="Hill C."/>
            <person name="Pang A."/>
            <person name="Hillier L."/>
            <person name="Baker C."/>
            <person name="Armstrong J."/>
            <person name="Shendure J."/>
            <person name="Paten B."/>
            <person name="Wilson R."/>
            <person name="Chao H."/>
            <person name="Schneider V."/>
            <person name="Ventura M."/>
            <person name="Kronenberg Z."/>
            <person name="Murali S."/>
            <person name="Gordon D."/>
            <person name="Cantsilieris S."/>
            <person name="Munson K."/>
            <person name="Nelson B."/>
            <person name="Raja A."/>
            <person name="Underwood J."/>
            <person name="Diekhans M."/>
            <person name="Fiddes I."/>
            <person name="Haussler D."/>
            <person name="Eichler E."/>
        </authorList>
    </citation>
    <scope>NUCLEOTIDE SEQUENCE [LARGE SCALE GENOMIC DNA]</scope>
    <source>
        <strain evidence="2">Yerkes chimp pedigree #C0471</strain>
    </source>
</reference>
<sequence>MAHRKLESVGSAMLDHRVRPGPVPHSQEPESEDMELPLEGYVPEGLELAALRPESPAPEEQECHNHSPDGDSSSDYVNNTSEEEDYDEGLPEEEEGITYYIRYCPEDDSYLE</sequence>
<evidence type="ECO:0000313" key="3">
    <source>
        <dbReference type="Proteomes" id="UP000236370"/>
    </source>
</evidence>
<name>A0A2J8KLP7_PANTR</name>
<accession>A0A2J8KLP7</accession>
<feature type="non-terminal residue" evidence="2">
    <location>
        <position position="112"/>
    </location>
</feature>
<organism evidence="2 3">
    <name type="scientific">Pan troglodytes</name>
    <name type="common">Chimpanzee</name>
    <dbReference type="NCBI Taxonomy" id="9598"/>
    <lineage>
        <taxon>Eukaryota</taxon>
        <taxon>Metazoa</taxon>
        <taxon>Chordata</taxon>
        <taxon>Craniata</taxon>
        <taxon>Vertebrata</taxon>
        <taxon>Euteleostomi</taxon>
        <taxon>Mammalia</taxon>
        <taxon>Eutheria</taxon>
        <taxon>Euarchontoglires</taxon>
        <taxon>Primates</taxon>
        <taxon>Haplorrhini</taxon>
        <taxon>Catarrhini</taxon>
        <taxon>Hominidae</taxon>
        <taxon>Pan</taxon>
    </lineage>
</organism>
<evidence type="ECO:0000313" key="2">
    <source>
        <dbReference type="EMBL" id="PNI35950.1"/>
    </source>
</evidence>
<feature type="compositionally biased region" description="Polar residues" evidence="1">
    <location>
        <begin position="70"/>
        <end position="80"/>
    </location>
</feature>
<comment type="caution">
    <text evidence="2">The sequence shown here is derived from an EMBL/GenBank/DDBJ whole genome shotgun (WGS) entry which is preliminary data.</text>
</comment>
<dbReference type="AlphaFoldDB" id="A0A2J8KLP7"/>